<dbReference type="InterPro" id="IPR050410">
    <property type="entry name" value="CCR4/nocturin_mRNA_transcr"/>
</dbReference>
<name>A0AAE0HVF6_9PEZI</name>
<keyword evidence="3" id="KW-1185">Reference proteome</keyword>
<keyword evidence="2" id="KW-0540">Nuclease</keyword>
<comment type="caution">
    <text evidence="2">The sequence shown here is derived from an EMBL/GenBank/DDBJ whole genome shotgun (WGS) entry which is preliminary data.</text>
</comment>
<dbReference type="PANTHER" id="PTHR12121">
    <property type="entry name" value="CARBON CATABOLITE REPRESSOR PROTEIN 4"/>
    <property type="match status" value="1"/>
</dbReference>
<keyword evidence="2" id="KW-0378">Hydrolase</keyword>
<feature type="domain" description="Endonuclease/exonuclease/phosphatase" evidence="1">
    <location>
        <begin position="218"/>
        <end position="315"/>
    </location>
</feature>
<dbReference type="SUPFAM" id="SSF56219">
    <property type="entry name" value="DNase I-like"/>
    <property type="match status" value="1"/>
</dbReference>
<accession>A0AAE0HVF6</accession>
<dbReference type="InterPro" id="IPR005135">
    <property type="entry name" value="Endo/exonuclease/phosphatase"/>
</dbReference>
<dbReference type="GO" id="GO:0004519">
    <property type="term" value="F:endonuclease activity"/>
    <property type="evidence" value="ECO:0007669"/>
    <property type="project" value="UniProtKB-KW"/>
</dbReference>
<dbReference type="CDD" id="cd09083">
    <property type="entry name" value="EEP-1"/>
    <property type="match status" value="1"/>
</dbReference>
<dbReference type="AlphaFoldDB" id="A0AAE0HVF6"/>
<dbReference type="GO" id="GO:0000175">
    <property type="term" value="F:3'-5'-RNA exonuclease activity"/>
    <property type="evidence" value="ECO:0007669"/>
    <property type="project" value="TreeGrafter"/>
</dbReference>
<evidence type="ECO:0000259" key="1">
    <source>
        <dbReference type="Pfam" id="PF03372"/>
    </source>
</evidence>
<sequence length="325" mass="36167">MSLQSLGASASRLSSLRIITHNIRYAATSLFPNERPWPERAPLVINQLRHETRGIVPTKVPTGTQPFSPSDYQDYFSSAFINLQEVLHTQLIDILAGLNNVPADTDPAKGPTWEHVGVGRDDGKTKGEYSPIIYPVRQFNLLHNETVWLSETPDVPSKGWDADSIRILTVGVFEHRQTLRKVVVANTHLDNAGQRSRVESVSLILKTLKRVHADWAGGDGVFLTGDFNSMPNGEAYLAMKQDGWLKDVHDEVEEVDRYGDIVTFSGFTPTQDPQGRIDFVWVGPTVEDKESPLWKVEGYAVVPNVFEAGVYLSDHRAVVSDFTTG</sequence>
<organism evidence="2 3">
    <name type="scientific">Apodospora peruviana</name>
    <dbReference type="NCBI Taxonomy" id="516989"/>
    <lineage>
        <taxon>Eukaryota</taxon>
        <taxon>Fungi</taxon>
        <taxon>Dikarya</taxon>
        <taxon>Ascomycota</taxon>
        <taxon>Pezizomycotina</taxon>
        <taxon>Sordariomycetes</taxon>
        <taxon>Sordariomycetidae</taxon>
        <taxon>Sordariales</taxon>
        <taxon>Lasiosphaeriaceae</taxon>
        <taxon>Apodospora</taxon>
    </lineage>
</organism>
<dbReference type="Proteomes" id="UP001283341">
    <property type="component" value="Unassembled WGS sequence"/>
</dbReference>
<dbReference type="EMBL" id="JAUEDM010000007">
    <property type="protein sequence ID" value="KAK3313614.1"/>
    <property type="molecule type" value="Genomic_DNA"/>
</dbReference>
<reference evidence="2" key="2">
    <citation type="submission" date="2023-06" db="EMBL/GenBank/DDBJ databases">
        <authorList>
            <consortium name="Lawrence Berkeley National Laboratory"/>
            <person name="Haridas S."/>
            <person name="Hensen N."/>
            <person name="Bonometti L."/>
            <person name="Westerberg I."/>
            <person name="Brannstrom I.O."/>
            <person name="Guillou S."/>
            <person name="Cros-Aarteil S."/>
            <person name="Calhoun S."/>
            <person name="Kuo A."/>
            <person name="Mondo S."/>
            <person name="Pangilinan J."/>
            <person name="Riley R."/>
            <person name="Labutti K."/>
            <person name="Andreopoulos B."/>
            <person name="Lipzen A."/>
            <person name="Chen C."/>
            <person name="Yanf M."/>
            <person name="Daum C."/>
            <person name="Ng V."/>
            <person name="Clum A."/>
            <person name="Steindorff A."/>
            <person name="Ohm R."/>
            <person name="Martin F."/>
            <person name="Silar P."/>
            <person name="Natvig D."/>
            <person name="Lalanne C."/>
            <person name="Gautier V."/>
            <person name="Ament-Velasquez S.L."/>
            <person name="Kruys A."/>
            <person name="Hutchinson M.I."/>
            <person name="Powell A.J."/>
            <person name="Barry K."/>
            <person name="Miller A.N."/>
            <person name="Grigoriev I.V."/>
            <person name="Debuchy R."/>
            <person name="Gladieux P."/>
            <person name="Thoren M.H."/>
            <person name="Johannesson H."/>
        </authorList>
    </citation>
    <scope>NUCLEOTIDE SEQUENCE</scope>
    <source>
        <strain evidence="2">CBS 118394</strain>
    </source>
</reference>
<proteinExistence type="predicted"/>
<protein>
    <submittedName>
        <fullName evidence="2">Endonuclease/exonuclease/phosphatase</fullName>
    </submittedName>
</protein>
<dbReference type="Pfam" id="PF03372">
    <property type="entry name" value="Exo_endo_phos"/>
    <property type="match status" value="1"/>
</dbReference>
<keyword evidence="2" id="KW-0255">Endonuclease</keyword>
<evidence type="ECO:0000313" key="3">
    <source>
        <dbReference type="Proteomes" id="UP001283341"/>
    </source>
</evidence>
<dbReference type="PANTHER" id="PTHR12121:SF36">
    <property type="entry name" value="ENDONUCLEASE_EXONUCLEASE_PHOSPHATASE DOMAIN-CONTAINING PROTEIN"/>
    <property type="match status" value="1"/>
</dbReference>
<evidence type="ECO:0000313" key="2">
    <source>
        <dbReference type="EMBL" id="KAK3313614.1"/>
    </source>
</evidence>
<dbReference type="Gene3D" id="3.60.10.10">
    <property type="entry name" value="Endonuclease/exonuclease/phosphatase"/>
    <property type="match status" value="1"/>
</dbReference>
<dbReference type="InterPro" id="IPR036691">
    <property type="entry name" value="Endo/exonu/phosph_ase_sf"/>
</dbReference>
<gene>
    <name evidence="2" type="ORF">B0H66DRAFT_566631</name>
</gene>
<reference evidence="2" key="1">
    <citation type="journal article" date="2023" name="Mol. Phylogenet. Evol.">
        <title>Genome-scale phylogeny and comparative genomics of the fungal order Sordariales.</title>
        <authorList>
            <person name="Hensen N."/>
            <person name="Bonometti L."/>
            <person name="Westerberg I."/>
            <person name="Brannstrom I.O."/>
            <person name="Guillou S."/>
            <person name="Cros-Aarteil S."/>
            <person name="Calhoun S."/>
            <person name="Haridas S."/>
            <person name="Kuo A."/>
            <person name="Mondo S."/>
            <person name="Pangilinan J."/>
            <person name="Riley R."/>
            <person name="LaButti K."/>
            <person name="Andreopoulos B."/>
            <person name="Lipzen A."/>
            <person name="Chen C."/>
            <person name="Yan M."/>
            <person name="Daum C."/>
            <person name="Ng V."/>
            <person name="Clum A."/>
            <person name="Steindorff A."/>
            <person name="Ohm R.A."/>
            <person name="Martin F."/>
            <person name="Silar P."/>
            <person name="Natvig D.O."/>
            <person name="Lalanne C."/>
            <person name="Gautier V."/>
            <person name="Ament-Velasquez S.L."/>
            <person name="Kruys A."/>
            <person name="Hutchinson M.I."/>
            <person name="Powell A.J."/>
            <person name="Barry K."/>
            <person name="Miller A.N."/>
            <person name="Grigoriev I.V."/>
            <person name="Debuchy R."/>
            <person name="Gladieux P."/>
            <person name="Hiltunen Thoren M."/>
            <person name="Johannesson H."/>
        </authorList>
    </citation>
    <scope>NUCLEOTIDE SEQUENCE</scope>
    <source>
        <strain evidence="2">CBS 118394</strain>
    </source>
</reference>